<feature type="chain" id="PRO_5035245677" evidence="1">
    <location>
        <begin position="24"/>
        <end position="611"/>
    </location>
</feature>
<dbReference type="AlphaFoldDB" id="A0A8A4TZA1"/>
<proteinExistence type="predicted"/>
<dbReference type="InterPro" id="IPR022655">
    <property type="entry name" value="DUF1553"/>
</dbReference>
<dbReference type="Pfam" id="PF07587">
    <property type="entry name" value="PSD1"/>
    <property type="match status" value="1"/>
</dbReference>
<dbReference type="RefSeq" id="WP_237384369.1">
    <property type="nucleotide sequence ID" value="NZ_CP071793.1"/>
</dbReference>
<keyword evidence="5" id="KW-1185">Reference proteome</keyword>
<protein>
    <submittedName>
        <fullName evidence="4">DUF1549 domain-containing protein</fullName>
    </submittedName>
</protein>
<dbReference type="EMBL" id="CP071793">
    <property type="protein sequence ID" value="QTD54272.1"/>
    <property type="molecule type" value="Genomic_DNA"/>
</dbReference>
<evidence type="ECO:0000259" key="3">
    <source>
        <dbReference type="Pfam" id="PF07587"/>
    </source>
</evidence>
<organism evidence="4 5">
    <name type="scientific">Sulfidibacter corallicola</name>
    <dbReference type="NCBI Taxonomy" id="2818388"/>
    <lineage>
        <taxon>Bacteria</taxon>
        <taxon>Pseudomonadati</taxon>
        <taxon>Acidobacteriota</taxon>
        <taxon>Holophagae</taxon>
        <taxon>Acanthopleuribacterales</taxon>
        <taxon>Acanthopleuribacteraceae</taxon>
        <taxon>Sulfidibacter</taxon>
    </lineage>
</organism>
<name>A0A8A4TZA1_SULCO</name>
<keyword evidence="1" id="KW-0732">Signal</keyword>
<gene>
    <name evidence="4" type="ORF">J3U87_17645</name>
</gene>
<evidence type="ECO:0000256" key="1">
    <source>
        <dbReference type="SAM" id="SignalP"/>
    </source>
</evidence>
<dbReference type="InterPro" id="IPR011444">
    <property type="entry name" value="DUF1549"/>
</dbReference>
<dbReference type="KEGG" id="scor:J3U87_17645"/>
<feature type="signal peptide" evidence="1">
    <location>
        <begin position="1"/>
        <end position="23"/>
    </location>
</feature>
<feature type="domain" description="DUF1549" evidence="2">
    <location>
        <begin position="73"/>
        <end position="245"/>
    </location>
</feature>
<feature type="domain" description="DUF1553" evidence="3">
    <location>
        <begin position="332"/>
        <end position="582"/>
    </location>
</feature>
<evidence type="ECO:0000313" key="5">
    <source>
        <dbReference type="Proteomes" id="UP000663929"/>
    </source>
</evidence>
<evidence type="ECO:0000313" key="4">
    <source>
        <dbReference type="EMBL" id="QTD54272.1"/>
    </source>
</evidence>
<accession>A0A8A4TZA1</accession>
<sequence>MTFSRFSHAGRTCLLVLLCPILAAYPDTPYTPDHQRALKIQRLNQNLKLLQDATAKREGGCVIESEMPDTLNEIDVFTFAKMQADGVPINDLCDDATFIRRTSLVLTGRLPDPERTRAFLADDSAGKRERYVDELLASDAFITHWSFYFQEHFESNGRSLLGGLIPYNEFFADAVATNKPLDEMATDMITSTGNTLTEGVTNFFVRSGNMARLTQDLQDNLAIAATTKFMGIPVECISCHDGAYHLENVNVYLAERKREELWQMAAYFSGLRFQRNVNRETNMIESFDITEGRSEGYLAESDSGDRPIRDGGVITPKFLTTGAEPQPGTLFRTDFATQVVQDRQFARHWANRLWGHAFGLAPVEPMDAFDMARLDPNAELPEGWEVQALDLDLLEHLTDKMIELDFDLRAYLSYLLHSATYQMSSTFEVGTWEDAYAPYYTRYLAHHMTSEQVYDSLVTATGVITQIQMRDRGTNNVLRLSYAHELPDTSQPRNDAYADLIVFLAAFGRGNRLDQPRTNAGSISQAMLMMNSPLIDERLLHPQSRLMGYLEQGMSAEQIITNLFLDILCREPSETEVAELLAELATYDTPQDQAATAAWLLLNRASFTFIH</sequence>
<dbReference type="PANTHER" id="PTHR35889:SF3">
    <property type="entry name" value="F-BOX DOMAIN-CONTAINING PROTEIN"/>
    <property type="match status" value="1"/>
</dbReference>
<evidence type="ECO:0000259" key="2">
    <source>
        <dbReference type="Pfam" id="PF07583"/>
    </source>
</evidence>
<reference evidence="4" key="1">
    <citation type="submission" date="2021-03" db="EMBL/GenBank/DDBJ databases">
        <title>Acanthopleuribacteraceae sp. M133.</title>
        <authorList>
            <person name="Wang G."/>
        </authorList>
    </citation>
    <scope>NUCLEOTIDE SEQUENCE</scope>
    <source>
        <strain evidence="4">M133</strain>
    </source>
</reference>
<dbReference type="Pfam" id="PF07583">
    <property type="entry name" value="PSCyt2"/>
    <property type="match status" value="1"/>
</dbReference>
<dbReference type="Proteomes" id="UP000663929">
    <property type="component" value="Chromosome"/>
</dbReference>
<dbReference type="PANTHER" id="PTHR35889">
    <property type="entry name" value="CYCLOINULO-OLIGOSACCHARIDE FRUCTANOTRANSFERASE-RELATED"/>
    <property type="match status" value="1"/>
</dbReference>